<sequence length="81" mass="9511">MNSPTPEQTLTKEQLTEIKGKIHACCCFIQYHGHPKPHFNTVSTYIKHSLNIRKLEDIPQHRFYEVLALIRDYQGRYGVVQ</sequence>
<dbReference type="KEGG" id="bha:BH3994"/>
<organism evidence="1 2">
    <name type="scientific">Halalkalibacterium halodurans (strain ATCC BAA-125 / DSM 18197 / FERM 7344 / JCM 9153 / C-125)</name>
    <name type="common">Bacillus halodurans</name>
    <dbReference type="NCBI Taxonomy" id="272558"/>
    <lineage>
        <taxon>Bacteria</taxon>
        <taxon>Bacillati</taxon>
        <taxon>Bacillota</taxon>
        <taxon>Bacilli</taxon>
        <taxon>Bacillales</taxon>
        <taxon>Bacillaceae</taxon>
        <taxon>Halalkalibacterium (ex Joshi et al. 2022)</taxon>
    </lineage>
</organism>
<dbReference type="RefSeq" id="WP_010900118.1">
    <property type="nucleotide sequence ID" value="NC_002570.2"/>
</dbReference>
<evidence type="ECO:0000313" key="2">
    <source>
        <dbReference type="Proteomes" id="UP000001258"/>
    </source>
</evidence>
<dbReference type="EMBL" id="BA000004">
    <property type="protein sequence ID" value="BAB07713.1"/>
    <property type="molecule type" value="Genomic_DNA"/>
</dbReference>
<dbReference type="eggNOG" id="ENOG5030CTE">
    <property type="taxonomic scope" value="Bacteria"/>
</dbReference>
<reference evidence="1 2" key="1">
    <citation type="journal article" date="2000" name="Nucleic Acids Res.">
        <title>Complete genome sequence of the alkaliphilic bacterium Bacillus halodurans and genomic sequence comparison with Bacillus subtilis.</title>
        <authorList>
            <person name="Takami H."/>
            <person name="Nakasone K."/>
            <person name="Takaki Y."/>
            <person name="Maeno G."/>
            <person name="Sasaki R."/>
            <person name="Masui N."/>
            <person name="Fuji F."/>
            <person name="Hirama C."/>
            <person name="Nakamura Y."/>
            <person name="Ogasawara N."/>
            <person name="Kuhara S."/>
            <person name="Horikoshi K."/>
        </authorList>
    </citation>
    <scope>NUCLEOTIDE SEQUENCE [LARGE SCALE GENOMIC DNA]</scope>
    <source>
        <strain evidence="2">ATCC BAA-125 / DSM 18197 / FERM 7344 / JCM 9153 / C-125</strain>
    </source>
</reference>
<dbReference type="OrthoDB" id="2898122at2"/>
<dbReference type="HOGENOM" id="CLU_2566699_0_0_9"/>
<gene>
    <name evidence="1" type="ordered locus">BH3994</name>
</gene>
<dbReference type="Proteomes" id="UP000001258">
    <property type="component" value="Chromosome"/>
</dbReference>
<evidence type="ECO:0000313" key="1">
    <source>
        <dbReference type="EMBL" id="BAB07713.1"/>
    </source>
</evidence>
<protein>
    <submittedName>
        <fullName evidence="1">BH3994 protein</fullName>
    </submittedName>
</protein>
<accession>Q9K5U4</accession>
<name>Q9K5U4_HALH5</name>
<dbReference type="PIR" id="B84149">
    <property type="entry name" value="B84149"/>
</dbReference>
<keyword evidence="2" id="KW-1185">Reference proteome</keyword>
<dbReference type="STRING" id="272558.gene:10729907"/>
<proteinExistence type="predicted"/>
<dbReference type="AlphaFoldDB" id="Q9K5U4"/>